<keyword evidence="1" id="KW-0732">Signal</keyword>
<protein>
    <submittedName>
        <fullName evidence="2">Uncharacterized protein</fullName>
    </submittedName>
</protein>
<keyword evidence="3" id="KW-1185">Reference proteome</keyword>
<dbReference type="Proteomes" id="UP000318833">
    <property type="component" value="Unassembled WGS sequence"/>
</dbReference>
<sequence length="117" mass="13359">MKTIQILVLGIVFFTIQLTNAQQTSTTKTEKNNLKQDNLLDMQTNVLSGLFGENLDGKTNGKTIGFLEILEKTDLPAEQKLEYKNMYYLQAKELTQKQKDSLGKAIEKKILEAQRDY</sequence>
<gene>
    <name evidence="2" type="ORF">FOF46_17890</name>
</gene>
<feature type="signal peptide" evidence="1">
    <location>
        <begin position="1"/>
        <end position="21"/>
    </location>
</feature>
<proteinExistence type="predicted"/>
<feature type="chain" id="PRO_5021726121" evidence="1">
    <location>
        <begin position="22"/>
        <end position="117"/>
    </location>
</feature>
<evidence type="ECO:0000313" key="2">
    <source>
        <dbReference type="EMBL" id="TSE06789.1"/>
    </source>
</evidence>
<comment type="caution">
    <text evidence="2">The sequence shown here is derived from an EMBL/GenBank/DDBJ whole genome shotgun (WGS) entry which is preliminary data.</text>
</comment>
<dbReference type="OrthoDB" id="1163371at2"/>
<organism evidence="2 3">
    <name type="scientific">Aquimarina algiphila</name>
    <dbReference type="NCBI Taxonomy" id="2047982"/>
    <lineage>
        <taxon>Bacteria</taxon>
        <taxon>Pseudomonadati</taxon>
        <taxon>Bacteroidota</taxon>
        <taxon>Flavobacteriia</taxon>
        <taxon>Flavobacteriales</taxon>
        <taxon>Flavobacteriaceae</taxon>
        <taxon>Aquimarina</taxon>
    </lineage>
</organism>
<evidence type="ECO:0000256" key="1">
    <source>
        <dbReference type="SAM" id="SignalP"/>
    </source>
</evidence>
<dbReference type="EMBL" id="VLNR01000040">
    <property type="protein sequence ID" value="TSE06789.1"/>
    <property type="molecule type" value="Genomic_DNA"/>
</dbReference>
<accession>A0A554VH51</accession>
<dbReference type="RefSeq" id="WP_143917408.1">
    <property type="nucleotide sequence ID" value="NZ_CANMIK010000044.1"/>
</dbReference>
<name>A0A554VH51_9FLAO</name>
<dbReference type="AlphaFoldDB" id="A0A554VH51"/>
<evidence type="ECO:0000313" key="3">
    <source>
        <dbReference type="Proteomes" id="UP000318833"/>
    </source>
</evidence>
<reference evidence="2 3" key="1">
    <citation type="submission" date="2019-07" db="EMBL/GenBank/DDBJ databases">
        <title>The draft genome sequence of Aquimarina algiphila M91.</title>
        <authorList>
            <person name="Meng X."/>
        </authorList>
    </citation>
    <scope>NUCLEOTIDE SEQUENCE [LARGE SCALE GENOMIC DNA]</scope>
    <source>
        <strain evidence="2 3">M91</strain>
    </source>
</reference>